<evidence type="ECO:0008006" key="3">
    <source>
        <dbReference type="Google" id="ProtNLM"/>
    </source>
</evidence>
<comment type="caution">
    <text evidence="1">The sequence shown here is derived from an EMBL/GenBank/DDBJ whole genome shotgun (WGS) entry which is preliminary data.</text>
</comment>
<name>A0A1F5W7N8_9BACT</name>
<organism evidence="1 2">
    <name type="scientific">Candidatus Giovannonibacteria bacterium RIFCSPHIGHO2_02_FULL_45_40</name>
    <dbReference type="NCBI Taxonomy" id="1798337"/>
    <lineage>
        <taxon>Bacteria</taxon>
        <taxon>Candidatus Giovannoniibacteriota</taxon>
    </lineage>
</organism>
<sequence>MGVFVMPEICYNIIMAFGFFKKEGGKTHILAIDLGTASISAAMAVRQEGKKTEVLKVFRYPIDLFEYQIAGGAQLPHIFKEGFLRVFKDAHVISDHLDVVAVGLSDPFFLDKKKQRKVTRSNPAAAITAEEINSLVKTSESEIAAQNLAIVRRNILNTQVNGYDVRNASGYKGKTLAIEMMFTSISATLKEYIEGAKDKFFPKSAISYYSDAAIFREALRAAGNLSEPRIVIDIGGEVTGIFLVDDLMFQHYGAAAFGIRTLARRIASSLKIDAADTDSLLKKYTAGTLDDAAQAKISRIIASALADWWLSLKNTFKQFAETAAMKKVMLSGGGVDFPAFPTFLKENFKKDFNIEVDVLILRAEVFKDFFEIASQNLLSGGGDIVLASLVLLAPW</sequence>
<dbReference type="Proteomes" id="UP000178743">
    <property type="component" value="Unassembled WGS sequence"/>
</dbReference>
<dbReference type="SUPFAM" id="SSF53067">
    <property type="entry name" value="Actin-like ATPase domain"/>
    <property type="match status" value="1"/>
</dbReference>
<dbReference type="AlphaFoldDB" id="A0A1F5W7N8"/>
<evidence type="ECO:0000313" key="2">
    <source>
        <dbReference type="Proteomes" id="UP000178743"/>
    </source>
</evidence>
<dbReference type="EMBL" id="MFHP01000031">
    <property type="protein sequence ID" value="OGF71560.1"/>
    <property type="molecule type" value="Genomic_DNA"/>
</dbReference>
<accession>A0A1F5W7N8</accession>
<evidence type="ECO:0000313" key="1">
    <source>
        <dbReference type="EMBL" id="OGF71560.1"/>
    </source>
</evidence>
<dbReference type="InterPro" id="IPR043129">
    <property type="entry name" value="ATPase_NBD"/>
</dbReference>
<reference evidence="1 2" key="1">
    <citation type="journal article" date="2016" name="Nat. Commun.">
        <title>Thousands of microbial genomes shed light on interconnected biogeochemical processes in an aquifer system.</title>
        <authorList>
            <person name="Anantharaman K."/>
            <person name="Brown C.T."/>
            <person name="Hug L.A."/>
            <person name="Sharon I."/>
            <person name="Castelle C.J."/>
            <person name="Probst A.J."/>
            <person name="Thomas B.C."/>
            <person name="Singh A."/>
            <person name="Wilkins M.J."/>
            <person name="Karaoz U."/>
            <person name="Brodie E.L."/>
            <person name="Williams K.H."/>
            <person name="Hubbard S.S."/>
            <person name="Banfield J.F."/>
        </authorList>
    </citation>
    <scope>NUCLEOTIDE SEQUENCE [LARGE SCALE GENOMIC DNA]</scope>
</reference>
<gene>
    <name evidence="1" type="ORF">A3C05_00970</name>
</gene>
<dbReference type="Gene3D" id="3.30.420.40">
    <property type="match status" value="1"/>
</dbReference>
<proteinExistence type="predicted"/>
<protein>
    <recommendedName>
        <fullName evidence="3">SHS2 domain-containing protein</fullName>
    </recommendedName>
</protein>